<evidence type="ECO:0000313" key="2">
    <source>
        <dbReference type="EMBL" id="GAA4287584.1"/>
    </source>
</evidence>
<feature type="region of interest" description="Disordered" evidence="1">
    <location>
        <begin position="175"/>
        <end position="205"/>
    </location>
</feature>
<dbReference type="PANTHER" id="PTHR13061:SF29">
    <property type="entry name" value="GAMMA CARBONIC ANHYDRASE-LIKE 1, MITOCHONDRIAL-RELATED"/>
    <property type="match status" value="1"/>
</dbReference>
<keyword evidence="3" id="KW-1185">Reference proteome</keyword>
<organism evidence="2 3">
    <name type="scientific">Georgenia daeguensis</name>
    <dbReference type="NCBI Taxonomy" id="908355"/>
    <lineage>
        <taxon>Bacteria</taxon>
        <taxon>Bacillati</taxon>
        <taxon>Actinomycetota</taxon>
        <taxon>Actinomycetes</taxon>
        <taxon>Micrococcales</taxon>
        <taxon>Bogoriellaceae</taxon>
        <taxon>Georgenia</taxon>
    </lineage>
</organism>
<feature type="compositionally biased region" description="Basic and acidic residues" evidence="1">
    <location>
        <begin position="195"/>
        <end position="205"/>
    </location>
</feature>
<sequence>MTAYAFAGVVPVVDPTAYVHPSAVLIGDVVVGPRSYVGPHASLRADHGAIVLGPGSNVQDGCVVHTFPGRTTEVGEDGHVGHAAVLHGCTVGAGALIGIGAVLLDGARIGERAFVGAGSLVPAEMEVPAAHLALGSPARVVRELTGTELEWKAHGTRMYHDLAVLSHEQLTEVEPLEAREPDRPSLPFGPGDAVPIREARSRAGT</sequence>
<gene>
    <name evidence="2" type="primary">paaY</name>
    <name evidence="2" type="ORF">GCM10022262_19430</name>
</gene>
<dbReference type="SUPFAM" id="SSF51161">
    <property type="entry name" value="Trimeric LpxA-like enzymes"/>
    <property type="match status" value="1"/>
</dbReference>
<dbReference type="InterPro" id="IPR011004">
    <property type="entry name" value="Trimer_LpxA-like_sf"/>
</dbReference>
<dbReference type="Proteomes" id="UP001499841">
    <property type="component" value="Unassembled WGS sequence"/>
</dbReference>
<protein>
    <submittedName>
        <fullName evidence="2">Phenylacetic acid degradation protein PaaY</fullName>
    </submittedName>
</protein>
<comment type="caution">
    <text evidence="2">The sequence shown here is derived from an EMBL/GenBank/DDBJ whole genome shotgun (WGS) entry which is preliminary data.</text>
</comment>
<proteinExistence type="predicted"/>
<dbReference type="PANTHER" id="PTHR13061">
    <property type="entry name" value="DYNACTIN SUBUNIT P25"/>
    <property type="match status" value="1"/>
</dbReference>
<evidence type="ECO:0000256" key="1">
    <source>
        <dbReference type="SAM" id="MobiDB-lite"/>
    </source>
</evidence>
<dbReference type="Pfam" id="PF00132">
    <property type="entry name" value="Hexapep"/>
    <property type="match status" value="1"/>
</dbReference>
<dbReference type="InterPro" id="IPR001451">
    <property type="entry name" value="Hexapep"/>
</dbReference>
<dbReference type="Gene3D" id="2.160.10.10">
    <property type="entry name" value="Hexapeptide repeat proteins"/>
    <property type="match status" value="1"/>
</dbReference>
<evidence type="ECO:0000313" key="3">
    <source>
        <dbReference type="Proteomes" id="UP001499841"/>
    </source>
</evidence>
<dbReference type="EMBL" id="BAABBA010000008">
    <property type="protein sequence ID" value="GAA4287584.1"/>
    <property type="molecule type" value="Genomic_DNA"/>
</dbReference>
<name>A0ABP8EUB5_9MICO</name>
<dbReference type="InterPro" id="IPR050484">
    <property type="entry name" value="Transf_Hexapept/Carb_Anhydrase"/>
</dbReference>
<reference evidence="3" key="1">
    <citation type="journal article" date="2019" name="Int. J. Syst. Evol. Microbiol.">
        <title>The Global Catalogue of Microorganisms (GCM) 10K type strain sequencing project: providing services to taxonomists for standard genome sequencing and annotation.</title>
        <authorList>
            <consortium name="The Broad Institute Genomics Platform"/>
            <consortium name="The Broad Institute Genome Sequencing Center for Infectious Disease"/>
            <person name="Wu L."/>
            <person name="Ma J."/>
        </authorList>
    </citation>
    <scope>NUCLEOTIDE SEQUENCE [LARGE SCALE GENOMIC DNA]</scope>
    <source>
        <strain evidence="3">JCM 17459</strain>
    </source>
</reference>
<accession>A0ABP8EUB5</accession>
<dbReference type="RefSeq" id="WP_345040423.1">
    <property type="nucleotide sequence ID" value="NZ_BAABBA010000008.1"/>
</dbReference>